<keyword evidence="11" id="KW-1185">Reference proteome</keyword>
<dbReference type="PANTHER" id="PTHR23514:SF3">
    <property type="entry name" value="BYPASS OF STOP CODON PROTEIN 6"/>
    <property type="match status" value="1"/>
</dbReference>
<evidence type="ECO:0000256" key="8">
    <source>
        <dbReference type="SAM" id="Phobius"/>
    </source>
</evidence>
<keyword evidence="6 8" id="KW-0472">Membrane</keyword>
<comment type="caution">
    <text evidence="10">The sequence shown here is derived from an EMBL/GenBank/DDBJ whole genome shotgun (WGS) entry which is preliminary data.</text>
</comment>
<feature type="transmembrane region" description="Helical" evidence="8">
    <location>
        <begin position="410"/>
        <end position="429"/>
    </location>
</feature>
<dbReference type="GO" id="GO:0012505">
    <property type="term" value="C:endomembrane system"/>
    <property type="evidence" value="ECO:0007669"/>
    <property type="project" value="UniProtKB-SubCell"/>
</dbReference>
<keyword evidence="4 8" id="KW-0812">Transmembrane</keyword>
<comment type="similarity">
    <text evidence="2">Belongs to the major facilitator superfamily.</text>
</comment>
<feature type="transmembrane region" description="Helical" evidence="8">
    <location>
        <begin position="498"/>
        <end position="517"/>
    </location>
</feature>
<feature type="transmembrane region" description="Helical" evidence="8">
    <location>
        <begin position="379"/>
        <end position="398"/>
    </location>
</feature>
<dbReference type="SUPFAM" id="SSF103473">
    <property type="entry name" value="MFS general substrate transporter"/>
    <property type="match status" value="1"/>
</dbReference>
<evidence type="ECO:0000256" key="2">
    <source>
        <dbReference type="ARBA" id="ARBA00008335"/>
    </source>
</evidence>
<dbReference type="EMBL" id="MU157851">
    <property type="protein sequence ID" value="KAF9528689.1"/>
    <property type="molecule type" value="Genomic_DNA"/>
</dbReference>
<feature type="compositionally biased region" description="Polar residues" evidence="7">
    <location>
        <begin position="95"/>
        <end position="104"/>
    </location>
</feature>
<feature type="transmembrane region" description="Helical" evidence="8">
    <location>
        <begin position="257"/>
        <end position="279"/>
    </location>
</feature>
<accession>A0A9P6EGQ5</accession>
<evidence type="ECO:0000256" key="6">
    <source>
        <dbReference type="ARBA" id="ARBA00023136"/>
    </source>
</evidence>
<feature type="transmembrane region" description="Helical" evidence="8">
    <location>
        <begin position="435"/>
        <end position="452"/>
    </location>
</feature>
<evidence type="ECO:0000256" key="5">
    <source>
        <dbReference type="ARBA" id="ARBA00022989"/>
    </source>
</evidence>
<evidence type="ECO:0000313" key="10">
    <source>
        <dbReference type="EMBL" id="KAF9528689.1"/>
    </source>
</evidence>
<evidence type="ECO:0000256" key="4">
    <source>
        <dbReference type="ARBA" id="ARBA00022692"/>
    </source>
</evidence>
<dbReference type="GO" id="GO:0016020">
    <property type="term" value="C:membrane"/>
    <property type="evidence" value="ECO:0007669"/>
    <property type="project" value="TreeGrafter"/>
</dbReference>
<dbReference type="Gene3D" id="1.20.1250.20">
    <property type="entry name" value="MFS general substrate transporter like domains"/>
    <property type="match status" value="2"/>
</dbReference>
<proteinExistence type="inferred from homology"/>
<sequence>MAGPSLGAFSTFAIHHESTLDVEDVSALDVTPLPDAYLPGTSTLKSNLRSDLRRLPTYLSDRSRHSSNRSRRTSFSKDDIHMKVLHSDSPEILSQIPSTNNERTSPLEPRHSDARFTDQVALTPQQKRVGLAQFLAVCWSIYLVGWNDGTTGPLLPRIQEQYQLGFTLVSMIFVGNGFGFVFAGALNIWLNDKIGFGKTITLGATCQLVSSLIIATAPPFPVLVSAYVIAGFGLSLGAAQGNGFVGSSRDNMATKMGIFHASYGLGAFCSPLASTYFSTLSNRKWAYHFIISAALSLINVLFLLWMFRLRRQEDILREAGQEIVPDNSAQPGGSIYRQILHVKAVPLMIIFALIYIGVEVTLGGWIVTYIIQKRHGGHSAGYISSGFFGGLTLGRVSLMWLNKLVGEHRIVFVYSLVAIVLQITIWLIPSIIENAVAMSLVGLVLGPIFPLLAQHMTHILPKWLFTGAVGLVTGIGVAGSAALPFITGLLASKYGIGSLQPLMISMMGTMVLVWALIPRTRRVD</sequence>
<name>A0A9P6EGQ5_9AGAR</name>
<keyword evidence="5 8" id="KW-1133">Transmembrane helix</keyword>
<feature type="transmembrane region" description="Helical" evidence="8">
    <location>
        <begin position="464"/>
        <end position="486"/>
    </location>
</feature>
<evidence type="ECO:0000256" key="3">
    <source>
        <dbReference type="ARBA" id="ARBA00022448"/>
    </source>
</evidence>
<feature type="transmembrane region" description="Helical" evidence="8">
    <location>
        <begin position="285"/>
        <end position="307"/>
    </location>
</feature>
<evidence type="ECO:0000256" key="7">
    <source>
        <dbReference type="SAM" id="MobiDB-lite"/>
    </source>
</evidence>
<feature type="transmembrane region" description="Helical" evidence="8">
    <location>
        <begin position="202"/>
        <end position="220"/>
    </location>
</feature>
<dbReference type="InterPro" id="IPR036259">
    <property type="entry name" value="MFS_trans_sf"/>
</dbReference>
<dbReference type="Pfam" id="PF07690">
    <property type="entry name" value="MFS_1"/>
    <property type="match status" value="1"/>
</dbReference>
<dbReference type="PANTHER" id="PTHR23514">
    <property type="entry name" value="BYPASS OF STOP CODON PROTEIN 6"/>
    <property type="match status" value="1"/>
</dbReference>
<comment type="subcellular location">
    <subcellularLocation>
        <location evidence="1">Endomembrane system</location>
        <topology evidence="1">Multi-pass membrane protein</topology>
    </subcellularLocation>
</comment>
<feature type="domain" description="Major facilitator superfamily (MFS) profile" evidence="9">
    <location>
        <begin position="133"/>
        <end position="521"/>
    </location>
</feature>
<dbReference type="OrthoDB" id="413079at2759"/>
<protein>
    <submittedName>
        <fullName evidence="10">Major facilitator superfamily domain-containing protein</fullName>
    </submittedName>
</protein>
<dbReference type="GO" id="GO:0022857">
    <property type="term" value="F:transmembrane transporter activity"/>
    <property type="evidence" value="ECO:0007669"/>
    <property type="project" value="InterPro"/>
</dbReference>
<evidence type="ECO:0000256" key="1">
    <source>
        <dbReference type="ARBA" id="ARBA00004127"/>
    </source>
</evidence>
<dbReference type="InterPro" id="IPR020846">
    <property type="entry name" value="MFS_dom"/>
</dbReference>
<gene>
    <name evidence="10" type="ORF">CPB83DRAFT_854110</name>
</gene>
<dbReference type="AlphaFoldDB" id="A0A9P6EGQ5"/>
<keyword evidence="3" id="KW-0813">Transport</keyword>
<feature type="region of interest" description="Disordered" evidence="7">
    <location>
        <begin position="91"/>
        <end position="110"/>
    </location>
</feature>
<dbReference type="InterPro" id="IPR011701">
    <property type="entry name" value="MFS"/>
</dbReference>
<dbReference type="Proteomes" id="UP000807306">
    <property type="component" value="Unassembled WGS sequence"/>
</dbReference>
<dbReference type="PROSITE" id="PS50850">
    <property type="entry name" value="MFS"/>
    <property type="match status" value="1"/>
</dbReference>
<evidence type="ECO:0000313" key="11">
    <source>
        <dbReference type="Proteomes" id="UP000807306"/>
    </source>
</evidence>
<feature type="transmembrane region" description="Helical" evidence="8">
    <location>
        <begin position="166"/>
        <end position="190"/>
    </location>
</feature>
<evidence type="ECO:0000259" key="9">
    <source>
        <dbReference type="PROSITE" id="PS50850"/>
    </source>
</evidence>
<reference evidence="10" key="1">
    <citation type="submission" date="2020-11" db="EMBL/GenBank/DDBJ databases">
        <authorList>
            <consortium name="DOE Joint Genome Institute"/>
            <person name="Ahrendt S."/>
            <person name="Riley R."/>
            <person name="Andreopoulos W."/>
            <person name="Labutti K."/>
            <person name="Pangilinan J."/>
            <person name="Ruiz-Duenas F.J."/>
            <person name="Barrasa J.M."/>
            <person name="Sanchez-Garcia M."/>
            <person name="Camarero S."/>
            <person name="Miyauchi S."/>
            <person name="Serrano A."/>
            <person name="Linde D."/>
            <person name="Babiker R."/>
            <person name="Drula E."/>
            <person name="Ayuso-Fernandez I."/>
            <person name="Pacheco R."/>
            <person name="Padilla G."/>
            <person name="Ferreira P."/>
            <person name="Barriuso J."/>
            <person name="Kellner H."/>
            <person name="Castanera R."/>
            <person name="Alfaro M."/>
            <person name="Ramirez L."/>
            <person name="Pisabarro A.G."/>
            <person name="Kuo A."/>
            <person name="Tritt A."/>
            <person name="Lipzen A."/>
            <person name="He G."/>
            <person name="Yan M."/>
            <person name="Ng V."/>
            <person name="Cullen D."/>
            <person name="Martin F."/>
            <person name="Rosso M.-N."/>
            <person name="Henrissat B."/>
            <person name="Hibbett D."/>
            <person name="Martinez A.T."/>
            <person name="Grigoriev I.V."/>
        </authorList>
    </citation>
    <scope>NUCLEOTIDE SEQUENCE</scope>
    <source>
        <strain evidence="10">CBS 506.95</strain>
    </source>
</reference>
<feature type="transmembrane region" description="Helical" evidence="8">
    <location>
        <begin position="344"/>
        <end position="367"/>
    </location>
</feature>
<feature type="transmembrane region" description="Helical" evidence="8">
    <location>
        <begin position="226"/>
        <end position="245"/>
    </location>
</feature>
<organism evidence="10 11">
    <name type="scientific">Crepidotus variabilis</name>
    <dbReference type="NCBI Taxonomy" id="179855"/>
    <lineage>
        <taxon>Eukaryota</taxon>
        <taxon>Fungi</taxon>
        <taxon>Dikarya</taxon>
        <taxon>Basidiomycota</taxon>
        <taxon>Agaricomycotina</taxon>
        <taxon>Agaricomycetes</taxon>
        <taxon>Agaricomycetidae</taxon>
        <taxon>Agaricales</taxon>
        <taxon>Agaricineae</taxon>
        <taxon>Crepidotaceae</taxon>
        <taxon>Crepidotus</taxon>
    </lineage>
</organism>
<dbReference type="InterPro" id="IPR051788">
    <property type="entry name" value="MFS_Transporter"/>
</dbReference>
<dbReference type="FunFam" id="1.20.1250.20:FF:000286">
    <property type="entry name" value="MFS efflux transporter"/>
    <property type="match status" value="1"/>
</dbReference>